<protein>
    <submittedName>
        <fullName evidence="1">Uncharacterized protein</fullName>
    </submittedName>
</protein>
<proteinExistence type="predicted"/>
<evidence type="ECO:0000313" key="2">
    <source>
        <dbReference type="Proteomes" id="UP001454036"/>
    </source>
</evidence>
<evidence type="ECO:0000313" key="1">
    <source>
        <dbReference type="EMBL" id="GAA0176896.1"/>
    </source>
</evidence>
<name>A0AAV3RJU6_LITER</name>
<organism evidence="1 2">
    <name type="scientific">Lithospermum erythrorhizon</name>
    <name type="common">Purple gromwell</name>
    <name type="synonym">Lithospermum officinale var. erythrorhizon</name>
    <dbReference type="NCBI Taxonomy" id="34254"/>
    <lineage>
        <taxon>Eukaryota</taxon>
        <taxon>Viridiplantae</taxon>
        <taxon>Streptophyta</taxon>
        <taxon>Embryophyta</taxon>
        <taxon>Tracheophyta</taxon>
        <taxon>Spermatophyta</taxon>
        <taxon>Magnoliopsida</taxon>
        <taxon>eudicotyledons</taxon>
        <taxon>Gunneridae</taxon>
        <taxon>Pentapetalae</taxon>
        <taxon>asterids</taxon>
        <taxon>lamiids</taxon>
        <taxon>Boraginales</taxon>
        <taxon>Boraginaceae</taxon>
        <taxon>Boraginoideae</taxon>
        <taxon>Lithospermeae</taxon>
        <taxon>Lithospermum</taxon>
    </lineage>
</organism>
<dbReference type="Proteomes" id="UP001454036">
    <property type="component" value="Unassembled WGS sequence"/>
</dbReference>
<dbReference type="AlphaFoldDB" id="A0AAV3RJU6"/>
<sequence length="275" mass="31054">MLREAEERKVLTGIKISRESPPISHILFVDDTMIFLSFDSAASSDVRRSVASLLGMNEWGTGDGDIGIHWRSSDKHCDDKLEGGVGFKDLECINMALLVKQGWRSLTNQAPLLFKILKGRYFRRTSFLNAKLGANSSFGWGSILEGRKLLLKGVRWWFGDGRSIDMWKEPWVPPSTDFFLRGDQGDKPCWVSQLIRRGEWIEKAVGNIMEGDDLAKVLSLPLIHRGMEDKLIWNHNLCGHYLTSSGYKVWYISPWTLNTGGGSWKTLKIGGSSFL</sequence>
<gene>
    <name evidence="1" type="ORF">LIER_29624</name>
</gene>
<reference evidence="1 2" key="1">
    <citation type="submission" date="2024-01" db="EMBL/GenBank/DDBJ databases">
        <title>The complete chloroplast genome sequence of Lithospermum erythrorhizon: insights into the phylogenetic relationship among Boraginaceae species and the maternal lineages of purple gromwells.</title>
        <authorList>
            <person name="Okada T."/>
            <person name="Watanabe K."/>
        </authorList>
    </citation>
    <scope>NUCLEOTIDE SEQUENCE [LARGE SCALE GENOMIC DNA]</scope>
</reference>
<comment type="caution">
    <text evidence="1">The sequence shown here is derived from an EMBL/GenBank/DDBJ whole genome shotgun (WGS) entry which is preliminary data.</text>
</comment>
<dbReference type="EMBL" id="BAABME010010262">
    <property type="protein sequence ID" value="GAA0176896.1"/>
    <property type="molecule type" value="Genomic_DNA"/>
</dbReference>
<accession>A0AAV3RJU6</accession>
<keyword evidence="2" id="KW-1185">Reference proteome</keyword>